<gene>
    <name evidence="2" type="ORF">GCM10023205_14750</name>
</gene>
<evidence type="ECO:0000313" key="2">
    <source>
        <dbReference type="EMBL" id="GAA4954169.1"/>
    </source>
</evidence>
<feature type="transmembrane region" description="Helical" evidence="1">
    <location>
        <begin position="31"/>
        <end position="48"/>
    </location>
</feature>
<keyword evidence="1" id="KW-0812">Transmembrane</keyword>
<keyword evidence="1" id="KW-1133">Transmembrane helix</keyword>
<reference evidence="3" key="1">
    <citation type="journal article" date="2019" name="Int. J. Syst. Evol. Microbiol.">
        <title>The Global Catalogue of Microorganisms (GCM) 10K type strain sequencing project: providing services to taxonomists for standard genome sequencing and annotation.</title>
        <authorList>
            <consortium name="The Broad Institute Genomics Platform"/>
            <consortium name="The Broad Institute Genome Sequencing Center for Infectious Disease"/>
            <person name="Wu L."/>
            <person name="Ma J."/>
        </authorList>
    </citation>
    <scope>NUCLEOTIDE SEQUENCE [LARGE SCALE GENOMIC DNA]</scope>
    <source>
        <strain evidence="3">JCM 17986</strain>
    </source>
</reference>
<organism evidence="2 3">
    <name type="scientific">Yinghuangia aomiensis</name>
    <dbReference type="NCBI Taxonomy" id="676205"/>
    <lineage>
        <taxon>Bacteria</taxon>
        <taxon>Bacillati</taxon>
        <taxon>Actinomycetota</taxon>
        <taxon>Actinomycetes</taxon>
        <taxon>Kitasatosporales</taxon>
        <taxon>Streptomycetaceae</taxon>
        <taxon>Yinghuangia</taxon>
    </lineage>
</organism>
<keyword evidence="3" id="KW-1185">Reference proteome</keyword>
<evidence type="ECO:0000256" key="1">
    <source>
        <dbReference type="SAM" id="Phobius"/>
    </source>
</evidence>
<comment type="caution">
    <text evidence="2">The sequence shown here is derived from an EMBL/GenBank/DDBJ whole genome shotgun (WGS) entry which is preliminary data.</text>
</comment>
<dbReference type="EMBL" id="BAABHS010000004">
    <property type="protein sequence ID" value="GAA4954169.1"/>
    <property type="molecule type" value="Genomic_DNA"/>
</dbReference>
<protein>
    <recommendedName>
        <fullName evidence="4">Amidotransferase</fullName>
    </recommendedName>
</protein>
<accession>A0ABP9GYY7</accession>
<name>A0ABP9GYY7_9ACTN</name>
<dbReference type="Proteomes" id="UP001500466">
    <property type="component" value="Unassembled WGS sequence"/>
</dbReference>
<proteinExistence type="predicted"/>
<keyword evidence="1" id="KW-0472">Membrane</keyword>
<evidence type="ECO:0000313" key="3">
    <source>
        <dbReference type="Proteomes" id="UP001500466"/>
    </source>
</evidence>
<sequence length="50" mass="4882">MSGSSVALIAVGLFFAGGVISFAKQGISKSIIAVLAIGAVLFVTAGLSQI</sequence>
<dbReference type="RefSeq" id="WP_345674483.1">
    <property type="nucleotide sequence ID" value="NZ_BAABHS010000004.1"/>
</dbReference>
<evidence type="ECO:0008006" key="4">
    <source>
        <dbReference type="Google" id="ProtNLM"/>
    </source>
</evidence>